<keyword evidence="1" id="KW-0396">Initiation factor</keyword>
<dbReference type="GO" id="GO:0003743">
    <property type="term" value="F:translation initiation factor activity"/>
    <property type="evidence" value="ECO:0007669"/>
    <property type="project" value="UniProtKB-KW"/>
</dbReference>
<reference evidence="1 2" key="1">
    <citation type="journal article" date="2019" name="Sci. Rep.">
        <title>Orb-weaving spider Araneus ventricosus genome elucidates the spidroin gene catalogue.</title>
        <authorList>
            <person name="Kono N."/>
            <person name="Nakamura H."/>
            <person name="Ohtoshi R."/>
            <person name="Moran D.A.P."/>
            <person name="Shinohara A."/>
            <person name="Yoshida Y."/>
            <person name="Fujiwara M."/>
            <person name="Mori M."/>
            <person name="Tomita M."/>
            <person name="Arakawa K."/>
        </authorList>
    </citation>
    <scope>NUCLEOTIDE SEQUENCE [LARGE SCALE GENOMIC DNA]</scope>
</reference>
<dbReference type="AlphaFoldDB" id="A0A4Y2EKQ7"/>
<comment type="caution">
    <text evidence="1">The sequence shown here is derived from an EMBL/GenBank/DDBJ whole genome shotgun (WGS) entry which is preliminary data.</text>
</comment>
<evidence type="ECO:0000313" key="1">
    <source>
        <dbReference type="EMBL" id="GBM28505.1"/>
    </source>
</evidence>
<evidence type="ECO:0000313" key="2">
    <source>
        <dbReference type="Proteomes" id="UP000499080"/>
    </source>
</evidence>
<organism evidence="1 2">
    <name type="scientific">Araneus ventricosus</name>
    <name type="common">Orbweaver spider</name>
    <name type="synonym">Epeira ventricosa</name>
    <dbReference type="NCBI Taxonomy" id="182803"/>
    <lineage>
        <taxon>Eukaryota</taxon>
        <taxon>Metazoa</taxon>
        <taxon>Ecdysozoa</taxon>
        <taxon>Arthropoda</taxon>
        <taxon>Chelicerata</taxon>
        <taxon>Arachnida</taxon>
        <taxon>Araneae</taxon>
        <taxon>Araneomorphae</taxon>
        <taxon>Entelegynae</taxon>
        <taxon>Araneoidea</taxon>
        <taxon>Araneidae</taxon>
        <taxon>Araneus</taxon>
    </lineage>
</organism>
<proteinExistence type="predicted"/>
<keyword evidence="1" id="KW-0648">Protein biosynthesis</keyword>
<dbReference type="OrthoDB" id="6471544at2759"/>
<accession>A0A4Y2EKQ7</accession>
<name>A0A4Y2EKQ7_ARAVE</name>
<keyword evidence="2" id="KW-1185">Reference proteome</keyword>
<sequence length="56" mass="6363">QEIVEDDAFEVLNCDDKALTECQFTDAEMCSLLVLMNSQTSVSDSEEREEETQVED</sequence>
<dbReference type="Proteomes" id="UP000499080">
    <property type="component" value="Unassembled WGS sequence"/>
</dbReference>
<dbReference type="EMBL" id="BGPR01000612">
    <property type="protein sequence ID" value="GBM28505.1"/>
    <property type="molecule type" value="Genomic_DNA"/>
</dbReference>
<gene>
    <name evidence="1" type="primary">gtf2b_0</name>
    <name evidence="1" type="ORF">AVEN_135667-2_1</name>
</gene>
<protein>
    <submittedName>
        <fullName evidence="1">Transcription initiation factor IIB</fullName>
    </submittedName>
</protein>
<feature type="non-terminal residue" evidence="1">
    <location>
        <position position="1"/>
    </location>
</feature>